<sequence>MSARLRLGYQSLHLTMELTFAHEVDKLDTKVPLIEDVKQQIFLTECVALLG</sequence>
<evidence type="ECO:0000313" key="2">
    <source>
        <dbReference type="Proteomes" id="UP001632037"/>
    </source>
</evidence>
<accession>A0ABD3EQP3</accession>
<name>A0ABD3EQP3_9STRA</name>
<protein>
    <submittedName>
        <fullName evidence="1">Uncharacterized protein</fullName>
    </submittedName>
</protein>
<proteinExistence type="predicted"/>
<dbReference type="Proteomes" id="UP001632037">
    <property type="component" value="Unassembled WGS sequence"/>
</dbReference>
<reference evidence="1 2" key="1">
    <citation type="submission" date="2024-09" db="EMBL/GenBank/DDBJ databases">
        <title>Genome sequencing and assembly of Phytophthora oleae, isolate VK10A, causative agent of rot of olive drupes.</title>
        <authorList>
            <person name="Conti Taguali S."/>
            <person name="Riolo M."/>
            <person name="La Spada F."/>
            <person name="Cacciola S.O."/>
            <person name="Dionisio G."/>
        </authorList>
    </citation>
    <scope>NUCLEOTIDE SEQUENCE [LARGE SCALE GENOMIC DNA]</scope>
    <source>
        <strain evidence="1 2">VK10A</strain>
    </source>
</reference>
<dbReference type="EMBL" id="JBIMZQ010000079">
    <property type="protein sequence ID" value="KAL3656521.1"/>
    <property type="molecule type" value="Genomic_DNA"/>
</dbReference>
<comment type="caution">
    <text evidence="1">The sequence shown here is derived from an EMBL/GenBank/DDBJ whole genome shotgun (WGS) entry which is preliminary data.</text>
</comment>
<evidence type="ECO:0000313" key="1">
    <source>
        <dbReference type="EMBL" id="KAL3656521.1"/>
    </source>
</evidence>
<keyword evidence="2" id="KW-1185">Reference proteome</keyword>
<dbReference type="AlphaFoldDB" id="A0ABD3EQP3"/>
<gene>
    <name evidence="1" type="ORF">V7S43_018601</name>
</gene>
<organism evidence="1 2">
    <name type="scientific">Phytophthora oleae</name>
    <dbReference type="NCBI Taxonomy" id="2107226"/>
    <lineage>
        <taxon>Eukaryota</taxon>
        <taxon>Sar</taxon>
        <taxon>Stramenopiles</taxon>
        <taxon>Oomycota</taxon>
        <taxon>Peronosporomycetes</taxon>
        <taxon>Peronosporales</taxon>
        <taxon>Peronosporaceae</taxon>
        <taxon>Phytophthora</taxon>
    </lineage>
</organism>